<reference evidence="2" key="1">
    <citation type="journal article" date="2019" name="Int. J. Syst. Evol. Microbiol.">
        <title>The Global Catalogue of Microorganisms (GCM) 10K type strain sequencing project: providing services to taxonomists for standard genome sequencing and annotation.</title>
        <authorList>
            <consortium name="The Broad Institute Genomics Platform"/>
            <consortium name="The Broad Institute Genome Sequencing Center for Infectious Disease"/>
            <person name="Wu L."/>
            <person name="Ma J."/>
        </authorList>
    </citation>
    <scope>NUCLEOTIDE SEQUENCE [LARGE SCALE GENOMIC DNA]</scope>
    <source>
        <strain evidence="2">CGMCC 1.15399</strain>
    </source>
</reference>
<proteinExistence type="predicted"/>
<sequence>MWERVVNGGRSVILGLRDGHRSGDIFVPGSRRFADPSTYLYTPEQWRPKQAAFCALVGRPATAADALAQGRRSCTPRWRSWRRSWPARRGAVRLDGDDNLVIPKLAAEDVLPRPGS</sequence>
<dbReference type="Proteomes" id="UP001597097">
    <property type="component" value="Unassembled WGS sequence"/>
</dbReference>
<accession>A0ABW4G8Z4</accession>
<name>A0ABW4G8Z4_9ACTN</name>
<evidence type="ECO:0000313" key="1">
    <source>
        <dbReference type="EMBL" id="MFD1538839.1"/>
    </source>
</evidence>
<evidence type="ECO:0000313" key="2">
    <source>
        <dbReference type="Proteomes" id="UP001597097"/>
    </source>
</evidence>
<gene>
    <name evidence="1" type="ORF">ACFSJ0_17415</name>
</gene>
<dbReference type="RefSeq" id="WP_219530713.1">
    <property type="nucleotide sequence ID" value="NZ_JAHKRM010000009.1"/>
</dbReference>
<protein>
    <submittedName>
        <fullName evidence="1">Uncharacterized protein</fullName>
    </submittedName>
</protein>
<dbReference type="EMBL" id="JBHUCM010000014">
    <property type="protein sequence ID" value="MFD1538839.1"/>
    <property type="molecule type" value="Genomic_DNA"/>
</dbReference>
<organism evidence="1 2">
    <name type="scientific">Nonomuraea guangzhouensis</name>
    <dbReference type="NCBI Taxonomy" id="1291555"/>
    <lineage>
        <taxon>Bacteria</taxon>
        <taxon>Bacillati</taxon>
        <taxon>Actinomycetota</taxon>
        <taxon>Actinomycetes</taxon>
        <taxon>Streptosporangiales</taxon>
        <taxon>Streptosporangiaceae</taxon>
        <taxon>Nonomuraea</taxon>
    </lineage>
</organism>
<keyword evidence="2" id="KW-1185">Reference proteome</keyword>
<comment type="caution">
    <text evidence="1">The sequence shown here is derived from an EMBL/GenBank/DDBJ whole genome shotgun (WGS) entry which is preliminary data.</text>
</comment>